<evidence type="ECO:0000313" key="9">
    <source>
        <dbReference type="Proteomes" id="UP000587579"/>
    </source>
</evidence>
<organism evidence="8 9">
    <name type="scientific">Oceanithermus desulfurans</name>
    <dbReference type="NCBI Taxonomy" id="227924"/>
    <lineage>
        <taxon>Bacteria</taxon>
        <taxon>Thermotogati</taxon>
        <taxon>Deinococcota</taxon>
        <taxon>Deinococci</taxon>
        <taxon>Thermales</taxon>
        <taxon>Thermaceae</taxon>
        <taxon>Oceanithermus</taxon>
    </lineage>
</organism>
<keyword evidence="3" id="KW-0560">Oxidoreductase</keyword>
<dbReference type="Pfam" id="PF13462">
    <property type="entry name" value="Thioredoxin_4"/>
    <property type="match status" value="1"/>
</dbReference>
<evidence type="ECO:0000256" key="5">
    <source>
        <dbReference type="ARBA" id="ARBA00023284"/>
    </source>
</evidence>
<accession>A0ABR6P2F5</accession>
<proteinExistence type="inferred from homology"/>
<dbReference type="InterPro" id="IPR013766">
    <property type="entry name" value="Thioredoxin_domain"/>
</dbReference>
<keyword evidence="8" id="KW-0413">Isomerase</keyword>
<evidence type="ECO:0000256" key="1">
    <source>
        <dbReference type="ARBA" id="ARBA00005791"/>
    </source>
</evidence>
<evidence type="ECO:0000256" key="3">
    <source>
        <dbReference type="ARBA" id="ARBA00023002"/>
    </source>
</evidence>
<dbReference type="GO" id="GO:0016853">
    <property type="term" value="F:isomerase activity"/>
    <property type="evidence" value="ECO:0007669"/>
    <property type="project" value="UniProtKB-KW"/>
</dbReference>
<keyword evidence="4" id="KW-1015">Disulfide bond</keyword>
<feature type="signal peptide" evidence="6">
    <location>
        <begin position="1"/>
        <end position="22"/>
    </location>
</feature>
<sequence>MKLRFLFAAALLSLPLASAQIAGDPAAFKTALGLPGASDTFSYDGAEVRTETLGGLLYKVRYQGAPEDYATAGDVIAAAIGEAGIKEPFVDWMKQNGAGIAARKEPVSVGLGDGYTLTFQPGDTLAFVVAPIEVPPAAFGEPRHVLGSGPVTIREYSDFECPACQALFNRALAQIKARYVETGRARFEYRHFPLFEIHKQAVPAAEASECAAAQGAFWTYHDALFEEGVGNYVGLAKQLDLDVGRFADCVANRTYRDVVEAHRAEADRLGLRGTPSVFVGPFLLPNPFDVDSYDRYLRMAAAQDER</sequence>
<keyword evidence="2 6" id="KW-0732">Signal</keyword>
<dbReference type="Gene3D" id="3.40.30.10">
    <property type="entry name" value="Glutaredoxin"/>
    <property type="match status" value="1"/>
</dbReference>
<dbReference type="PANTHER" id="PTHR13887:SF14">
    <property type="entry name" value="DISULFIDE BOND FORMATION PROTEIN D"/>
    <property type="match status" value="1"/>
</dbReference>
<dbReference type="Proteomes" id="UP000587579">
    <property type="component" value="Unassembled WGS sequence"/>
</dbReference>
<dbReference type="PANTHER" id="PTHR13887">
    <property type="entry name" value="GLUTATHIONE S-TRANSFERASE KAPPA"/>
    <property type="match status" value="1"/>
</dbReference>
<name>A0ABR6P2F5_9DEIN</name>
<evidence type="ECO:0000256" key="6">
    <source>
        <dbReference type="SAM" id="SignalP"/>
    </source>
</evidence>
<dbReference type="InterPro" id="IPR036249">
    <property type="entry name" value="Thioredoxin-like_sf"/>
</dbReference>
<evidence type="ECO:0000313" key="8">
    <source>
        <dbReference type="EMBL" id="MBB6029038.1"/>
    </source>
</evidence>
<evidence type="ECO:0000256" key="4">
    <source>
        <dbReference type="ARBA" id="ARBA00023157"/>
    </source>
</evidence>
<feature type="domain" description="Thioredoxin" evidence="7">
    <location>
        <begin position="119"/>
        <end position="302"/>
    </location>
</feature>
<dbReference type="EMBL" id="JACHEZ010000001">
    <property type="protein sequence ID" value="MBB6029038.1"/>
    <property type="molecule type" value="Genomic_DNA"/>
</dbReference>
<reference evidence="8 9" key="1">
    <citation type="submission" date="2020-08" db="EMBL/GenBank/DDBJ databases">
        <title>Genomic Encyclopedia of Type Strains, Phase IV (KMG-IV): sequencing the most valuable type-strain genomes for metagenomic binning, comparative biology and taxonomic classification.</title>
        <authorList>
            <person name="Goeker M."/>
        </authorList>
    </citation>
    <scope>NUCLEOTIDE SEQUENCE [LARGE SCALE GENOMIC DNA]</scope>
    <source>
        <strain evidence="8 9">DSM 15757</strain>
    </source>
</reference>
<dbReference type="RefSeq" id="WP_147148948.1">
    <property type="nucleotide sequence ID" value="NZ_JACHEZ010000001.1"/>
</dbReference>
<dbReference type="InterPro" id="IPR012336">
    <property type="entry name" value="Thioredoxin-like_fold"/>
</dbReference>
<keyword evidence="5" id="KW-0676">Redox-active center</keyword>
<feature type="chain" id="PRO_5045046063" evidence="6">
    <location>
        <begin position="23"/>
        <end position="306"/>
    </location>
</feature>
<gene>
    <name evidence="8" type="ORF">HNQ05_000388</name>
</gene>
<keyword evidence="9" id="KW-1185">Reference proteome</keyword>
<comment type="caution">
    <text evidence="8">The sequence shown here is derived from an EMBL/GenBank/DDBJ whole genome shotgun (WGS) entry which is preliminary data.</text>
</comment>
<evidence type="ECO:0000259" key="7">
    <source>
        <dbReference type="PROSITE" id="PS51352"/>
    </source>
</evidence>
<dbReference type="SUPFAM" id="SSF52833">
    <property type="entry name" value="Thioredoxin-like"/>
    <property type="match status" value="1"/>
</dbReference>
<evidence type="ECO:0000256" key="2">
    <source>
        <dbReference type="ARBA" id="ARBA00022729"/>
    </source>
</evidence>
<dbReference type="PROSITE" id="PS51352">
    <property type="entry name" value="THIOREDOXIN_2"/>
    <property type="match status" value="1"/>
</dbReference>
<comment type="similarity">
    <text evidence="1">Belongs to the thioredoxin family. DsbA subfamily.</text>
</comment>
<protein>
    <submittedName>
        <fullName evidence="8">Protein-disulfide isomerase</fullName>
    </submittedName>
</protein>